<evidence type="ECO:0000256" key="2">
    <source>
        <dbReference type="ARBA" id="ARBA00022670"/>
    </source>
</evidence>
<dbReference type="PROSITE" id="PS00138">
    <property type="entry name" value="SUBTILASE_SER"/>
    <property type="match status" value="1"/>
</dbReference>
<accession>A0ABV9R7H2</accession>
<dbReference type="Proteomes" id="UP001595960">
    <property type="component" value="Unassembled WGS sequence"/>
</dbReference>
<feature type="active site" description="Charge relay system" evidence="6">
    <location>
        <position position="453"/>
    </location>
</feature>
<sequence length="930" mass="98053">MNEYPNQVTHGTGVTLTKVPDIGVASLAADVTAGAEGIDALTSAGLVPVSDEELTTDSLGGHTRINDGGGRRWVRIPAPDGAPRATTDVEAQLGDQVDWLAPAYQFPDVEGMGGTVVLVPDVLLVRPADGASEDAVRGRLAELGLEPDDERSRYTDPFRYCRVTAPKDRNAIELREALLDDGLFTDARFETMPMLVPVSGVPNDPLYPQQWGMAQIDGPGAWDLGQGGADAVVCILDEGCDLTHPDLSFSDPGINLGTMQPDGSPTGNHGTACAGIAAATTGNGVGVAGVAGRSPILPLAFQNWTDVECAAGIRYAAQHGADVISMSFGVYGPGEGMGPVGWDFAIIDPAIAEAHTAGLVLCAATGNENIDTFNRYPSRHPLVIACGASDQADNRKSETSPDGEDWWGSNYAPGVSVVAPGVRIPTTDRQGTAGYNPQPGTAGDYVATFNGTSSATPHVAGIAALIKAHEPGLSNVEIRRRIETTADKVGTVPYAQQAGFPNGTRNDQMGYGRVNARRALQEGAVPREYGMPYTADLTGDGRADIVGFGDQGVWVSFSNGDGTFQAPKMVVANFAYNAGGWRVEKHPRFLADLTGDGRADIVGFGDQGVWVSLNNGNGTFQPPTKVLGNFAYSAGGWRVEKHPRFLADLTGDGRADIIGFGDQGVWVSLNNGNGTFRPPKMVLGNFAYTAGGWRVEKHPRFVVDLTGDGRADIIGFGDQGVWVSLNNGNGTFQPPKMVLGNFAYSAGGWRVEKHPRFLANVAGGKAPDIVGFGDQGVWVSVNNGDGTFQAPKKVIDNFAYSAGGWRVEKHPRFVADVAGGTYADIVGFGDQGVWVSVNNGDGTFQAPTKVLSNFGYTAGGWRVEKHPRFVADVAGNQRADILGFGYAGVWASLSNGGGTFDPPKKVLDNFGYDAGGWRVERHPRFVAGPR</sequence>
<dbReference type="PROSITE" id="PS51892">
    <property type="entry name" value="SUBTILASE"/>
    <property type="match status" value="1"/>
</dbReference>
<name>A0ABV9R7H2_9MICO</name>
<protein>
    <submittedName>
        <fullName evidence="8">S8 family serine peptidase</fullName>
    </submittedName>
</protein>
<dbReference type="Gene3D" id="3.40.50.200">
    <property type="entry name" value="Peptidase S8/S53 domain"/>
    <property type="match status" value="1"/>
</dbReference>
<keyword evidence="9" id="KW-1185">Reference proteome</keyword>
<evidence type="ECO:0000313" key="8">
    <source>
        <dbReference type="EMBL" id="MFC4829939.1"/>
    </source>
</evidence>
<evidence type="ECO:0000256" key="1">
    <source>
        <dbReference type="ARBA" id="ARBA00011073"/>
    </source>
</evidence>
<evidence type="ECO:0000256" key="3">
    <source>
        <dbReference type="ARBA" id="ARBA00022729"/>
    </source>
</evidence>
<keyword evidence="4 6" id="KW-0378">Hydrolase</keyword>
<dbReference type="InterPro" id="IPR050131">
    <property type="entry name" value="Peptidase_S8_subtilisin-like"/>
</dbReference>
<comment type="caution">
    <text evidence="8">The sequence shown here is derived from an EMBL/GenBank/DDBJ whole genome shotgun (WGS) entry which is preliminary data.</text>
</comment>
<evidence type="ECO:0000256" key="6">
    <source>
        <dbReference type="PROSITE-ProRule" id="PRU01240"/>
    </source>
</evidence>
<dbReference type="PANTHER" id="PTHR43806">
    <property type="entry name" value="PEPTIDASE S8"/>
    <property type="match status" value="1"/>
</dbReference>
<feature type="active site" description="Charge relay system" evidence="6">
    <location>
        <position position="269"/>
    </location>
</feature>
<dbReference type="InterPro" id="IPR013517">
    <property type="entry name" value="FG-GAP"/>
</dbReference>
<evidence type="ECO:0000256" key="4">
    <source>
        <dbReference type="ARBA" id="ARBA00022801"/>
    </source>
</evidence>
<dbReference type="RefSeq" id="WP_204395007.1">
    <property type="nucleotide sequence ID" value="NZ_JAFBBW010000001.1"/>
</dbReference>
<reference evidence="9" key="1">
    <citation type="journal article" date="2019" name="Int. J. Syst. Evol. Microbiol.">
        <title>The Global Catalogue of Microorganisms (GCM) 10K type strain sequencing project: providing services to taxonomists for standard genome sequencing and annotation.</title>
        <authorList>
            <consortium name="The Broad Institute Genomics Platform"/>
            <consortium name="The Broad Institute Genome Sequencing Center for Infectious Disease"/>
            <person name="Wu L."/>
            <person name="Ma J."/>
        </authorList>
    </citation>
    <scope>NUCLEOTIDE SEQUENCE [LARGE SCALE GENOMIC DNA]</scope>
    <source>
        <strain evidence="9">CGMCC 1.12192</strain>
    </source>
</reference>
<proteinExistence type="inferred from homology"/>
<organism evidence="8 9">
    <name type="scientific">Agromyces aurantiacus</name>
    <dbReference type="NCBI Taxonomy" id="165814"/>
    <lineage>
        <taxon>Bacteria</taxon>
        <taxon>Bacillati</taxon>
        <taxon>Actinomycetota</taxon>
        <taxon>Actinomycetes</taxon>
        <taxon>Micrococcales</taxon>
        <taxon>Microbacteriaceae</taxon>
        <taxon>Agromyces</taxon>
    </lineage>
</organism>
<dbReference type="EMBL" id="JBHSJC010000002">
    <property type="protein sequence ID" value="MFC4829939.1"/>
    <property type="molecule type" value="Genomic_DNA"/>
</dbReference>
<dbReference type="InterPro" id="IPR036852">
    <property type="entry name" value="Peptidase_S8/S53_dom_sf"/>
</dbReference>
<dbReference type="SUPFAM" id="SSF52743">
    <property type="entry name" value="Subtilisin-like"/>
    <property type="match status" value="1"/>
</dbReference>
<feature type="active site" description="Charge relay system" evidence="6">
    <location>
        <position position="237"/>
    </location>
</feature>
<dbReference type="InterPro" id="IPR000209">
    <property type="entry name" value="Peptidase_S8/S53_dom"/>
</dbReference>
<evidence type="ECO:0000313" key="9">
    <source>
        <dbReference type="Proteomes" id="UP001595960"/>
    </source>
</evidence>
<keyword evidence="3" id="KW-0732">Signal</keyword>
<dbReference type="Pfam" id="PF00082">
    <property type="entry name" value="Peptidase_S8"/>
    <property type="match status" value="1"/>
</dbReference>
<dbReference type="PROSITE" id="PS00137">
    <property type="entry name" value="SUBTILASE_HIS"/>
    <property type="match status" value="1"/>
</dbReference>
<dbReference type="InterPro" id="IPR022398">
    <property type="entry name" value="Peptidase_S8_His-AS"/>
</dbReference>
<gene>
    <name evidence="8" type="ORF">ACFPER_14115</name>
</gene>
<evidence type="ECO:0000256" key="5">
    <source>
        <dbReference type="ARBA" id="ARBA00022825"/>
    </source>
</evidence>
<dbReference type="InterPro" id="IPR023828">
    <property type="entry name" value="Peptidase_S8_Ser-AS"/>
</dbReference>
<dbReference type="PANTHER" id="PTHR43806:SF11">
    <property type="entry name" value="CEREVISIN-RELATED"/>
    <property type="match status" value="1"/>
</dbReference>
<dbReference type="SUPFAM" id="SSF69318">
    <property type="entry name" value="Integrin alpha N-terminal domain"/>
    <property type="match status" value="2"/>
</dbReference>
<dbReference type="Pfam" id="PF13517">
    <property type="entry name" value="FG-GAP_3"/>
    <property type="match status" value="3"/>
</dbReference>
<comment type="similarity">
    <text evidence="1 6">Belongs to the peptidase S8 family.</text>
</comment>
<keyword evidence="2 6" id="KW-0645">Protease</keyword>
<keyword evidence="5 6" id="KW-0720">Serine protease</keyword>
<dbReference type="InterPro" id="IPR028994">
    <property type="entry name" value="Integrin_alpha_N"/>
</dbReference>
<dbReference type="InterPro" id="IPR015500">
    <property type="entry name" value="Peptidase_S8_subtilisin-rel"/>
</dbReference>
<feature type="domain" description="Peptidase S8/S53" evidence="7">
    <location>
        <begin position="229"/>
        <end position="506"/>
    </location>
</feature>
<dbReference type="PRINTS" id="PR00723">
    <property type="entry name" value="SUBTILISIN"/>
</dbReference>
<evidence type="ECO:0000259" key="7">
    <source>
        <dbReference type="Pfam" id="PF00082"/>
    </source>
</evidence>
<dbReference type="Gene3D" id="2.40.128.340">
    <property type="match status" value="1"/>
</dbReference>